<proteinExistence type="predicted"/>
<keyword evidence="2" id="KW-1185">Reference proteome</keyword>
<organism evidence="1 2">
    <name type="scientific">Pandoraea horticolens</name>
    <dbReference type="NCBI Taxonomy" id="2508298"/>
    <lineage>
        <taxon>Bacteria</taxon>
        <taxon>Pseudomonadati</taxon>
        <taxon>Pseudomonadota</taxon>
        <taxon>Betaproteobacteria</taxon>
        <taxon>Burkholderiales</taxon>
        <taxon>Burkholderiaceae</taxon>
        <taxon>Pandoraea</taxon>
    </lineage>
</organism>
<sequence>MKTRGAFWLRGFQDFGVLLWIYLWWRGGASTSRPSRYERAAMQVYPFANAPLRFRT</sequence>
<protein>
    <submittedName>
        <fullName evidence="1">Uncharacterized protein</fullName>
    </submittedName>
</protein>
<name>A0A5E4VF19_9BURK</name>
<accession>A0A5E4VF19</accession>
<dbReference type="Proteomes" id="UP000343317">
    <property type="component" value="Unassembled WGS sequence"/>
</dbReference>
<evidence type="ECO:0000313" key="2">
    <source>
        <dbReference type="Proteomes" id="UP000343317"/>
    </source>
</evidence>
<evidence type="ECO:0000313" key="1">
    <source>
        <dbReference type="EMBL" id="VVE10696.1"/>
    </source>
</evidence>
<dbReference type="AlphaFoldDB" id="A0A5E4VF19"/>
<reference evidence="1 2" key="1">
    <citation type="submission" date="2019-08" db="EMBL/GenBank/DDBJ databases">
        <authorList>
            <person name="Peeters C."/>
        </authorList>
    </citation>
    <scope>NUCLEOTIDE SEQUENCE [LARGE SCALE GENOMIC DNA]</scope>
    <source>
        <strain evidence="1 2">LMG 31112</strain>
    </source>
</reference>
<dbReference type="EMBL" id="CABPSM010000006">
    <property type="protein sequence ID" value="VVE10696.1"/>
    <property type="molecule type" value="Genomic_DNA"/>
</dbReference>
<gene>
    <name evidence="1" type="ORF">PHO31112_02611</name>
</gene>